<evidence type="ECO:0008006" key="7">
    <source>
        <dbReference type="Google" id="ProtNLM"/>
    </source>
</evidence>
<dbReference type="InterPro" id="IPR050987">
    <property type="entry name" value="AtrR-like"/>
</dbReference>
<accession>A0A427XEM9</accession>
<dbReference type="GO" id="GO:0003700">
    <property type="term" value="F:DNA-binding transcription factor activity"/>
    <property type="evidence" value="ECO:0007669"/>
    <property type="project" value="InterPro"/>
</dbReference>
<dbReference type="OrthoDB" id="3507486at2759"/>
<proteinExistence type="predicted"/>
<dbReference type="GO" id="GO:0005634">
    <property type="term" value="C:nucleus"/>
    <property type="evidence" value="ECO:0007669"/>
    <property type="project" value="UniProtKB-SubCell"/>
</dbReference>
<protein>
    <recommendedName>
        <fullName evidence="7">Transcription factor domain-containing protein</fullName>
    </recommendedName>
</protein>
<gene>
    <name evidence="5" type="ORF">EHS24_003626</name>
</gene>
<dbReference type="EMBL" id="RSCE01000017">
    <property type="protein sequence ID" value="RSH77315.1"/>
    <property type="molecule type" value="Genomic_DNA"/>
</dbReference>
<dbReference type="CDD" id="cd12148">
    <property type="entry name" value="fungal_TF_MHR"/>
    <property type="match status" value="1"/>
</dbReference>
<dbReference type="GeneID" id="39588169"/>
<dbReference type="RefSeq" id="XP_028472462.1">
    <property type="nucleotide sequence ID" value="XM_028619288.1"/>
</dbReference>
<sequence>MKKLLARLDSVEQEAAALRLSIAALATGHLQYTSDSIRSISDYSGGSLVEQLSPHKQPRLTYEAVRSPSGLEVDVREKATSVRGHSPASTFASTALPGQASFLRVKCGEVTCLLPPHATHQRYLDFFFTYLSPFHPCLNETHFRNRCERLYKEAFSDPNDDLPILRSTAALFLALLFSVYACVDVLRLPPTTHDDSRRPGYIWYCQAQELVNNKDVTMIGFDLAPIQLLILQALFQCHSANIASAEQYSMRLEDFTMVQPAALDDREVIPDEPLPRPTERSALQPYLTQFVESGVYAGEAWDSVMAANAPSLGRSAAADLMDARLVQWLKDFGPSATATTTDTQRQQRFILRTMCLALRIMLQLRHIVTLSYDNQCGELCGTVACELVTEVYEATLLPTWSTSYYLKAHVASIILSSTIVLSILVIRRRASERQHNYELCLQRAVKIVNDIAATLSIGAFSQGYLAGLVRLATSSMSGKSPHDVGAASVDDLEDLLAAEMAKITTLGDTDAPGLLNVHSFIRVSPDIPLELDEFSWDWLFDTFTQEGLA</sequence>
<dbReference type="PANTHER" id="PTHR46910:SF3">
    <property type="entry name" value="HALOTOLERANCE PROTEIN 9-RELATED"/>
    <property type="match status" value="1"/>
</dbReference>
<evidence type="ECO:0000313" key="5">
    <source>
        <dbReference type="EMBL" id="RSH77315.1"/>
    </source>
</evidence>
<evidence type="ECO:0000256" key="2">
    <source>
        <dbReference type="ARBA" id="ARBA00022723"/>
    </source>
</evidence>
<keyword evidence="6" id="KW-1185">Reference proteome</keyword>
<reference evidence="5 6" key="1">
    <citation type="submission" date="2018-11" db="EMBL/GenBank/DDBJ databases">
        <title>Genome sequence of Apiotrichum porosum DSM 27194.</title>
        <authorList>
            <person name="Aliyu H."/>
            <person name="Gorte O."/>
            <person name="Ochsenreither K."/>
        </authorList>
    </citation>
    <scope>NUCLEOTIDE SEQUENCE [LARGE SCALE GENOMIC DNA]</scope>
    <source>
        <strain evidence="5 6">DSM 27194</strain>
    </source>
</reference>
<dbReference type="GO" id="GO:0046872">
    <property type="term" value="F:metal ion binding"/>
    <property type="evidence" value="ECO:0007669"/>
    <property type="project" value="UniProtKB-KW"/>
</dbReference>
<dbReference type="GO" id="GO:0003677">
    <property type="term" value="F:DNA binding"/>
    <property type="evidence" value="ECO:0007669"/>
    <property type="project" value="UniProtKB-KW"/>
</dbReference>
<dbReference type="Proteomes" id="UP000279236">
    <property type="component" value="Unassembled WGS sequence"/>
</dbReference>
<comment type="subcellular location">
    <subcellularLocation>
        <location evidence="1">Nucleus</location>
    </subcellularLocation>
</comment>
<keyword evidence="4" id="KW-0539">Nucleus</keyword>
<organism evidence="5 6">
    <name type="scientific">Apiotrichum porosum</name>
    <dbReference type="NCBI Taxonomy" id="105984"/>
    <lineage>
        <taxon>Eukaryota</taxon>
        <taxon>Fungi</taxon>
        <taxon>Dikarya</taxon>
        <taxon>Basidiomycota</taxon>
        <taxon>Agaricomycotina</taxon>
        <taxon>Tremellomycetes</taxon>
        <taxon>Trichosporonales</taxon>
        <taxon>Trichosporonaceae</taxon>
        <taxon>Apiotrichum</taxon>
    </lineage>
</organism>
<dbReference type="PANTHER" id="PTHR46910">
    <property type="entry name" value="TRANSCRIPTION FACTOR PDR1"/>
    <property type="match status" value="1"/>
</dbReference>
<dbReference type="AlphaFoldDB" id="A0A427XEM9"/>
<keyword evidence="3" id="KW-0238">DNA-binding</keyword>
<evidence type="ECO:0000256" key="3">
    <source>
        <dbReference type="ARBA" id="ARBA00023125"/>
    </source>
</evidence>
<evidence type="ECO:0000313" key="6">
    <source>
        <dbReference type="Proteomes" id="UP000279236"/>
    </source>
</evidence>
<keyword evidence="2" id="KW-0479">Metal-binding</keyword>
<comment type="caution">
    <text evidence="5">The sequence shown here is derived from an EMBL/GenBank/DDBJ whole genome shotgun (WGS) entry which is preliminary data.</text>
</comment>
<evidence type="ECO:0000256" key="4">
    <source>
        <dbReference type="ARBA" id="ARBA00023242"/>
    </source>
</evidence>
<evidence type="ECO:0000256" key="1">
    <source>
        <dbReference type="ARBA" id="ARBA00004123"/>
    </source>
</evidence>
<name>A0A427XEM9_9TREE</name>
<dbReference type="STRING" id="105984.A0A427XEM9"/>